<evidence type="ECO:0000256" key="2">
    <source>
        <dbReference type="ARBA" id="ARBA00006610"/>
    </source>
</evidence>
<feature type="region of interest" description="Disordered" evidence="5">
    <location>
        <begin position="257"/>
        <end position="316"/>
    </location>
</feature>
<dbReference type="FunCoup" id="A0A0L0HAG2">
    <property type="interactions" value="354"/>
</dbReference>
<dbReference type="InterPro" id="IPR025762">
    <property type="entry name" value="DFDF"/>
</dbReference>
<comment type="subcellular location">
    <subcellularLocation>
        <location evidence="1">Cytoplasm</location>
        <location evidence="1">P-body</location>
    </subcellularLocation>
</comment>
<sequence length="703" mass="75776">MAEFLGMDVRLYLNNGLLVDGRVANIDQRTQLLTLLDASTVINGVQQRFPSYPVPGQDIKDLQILPLSAPPPPEPPLPTPPQPHHHYSPTPNAVHPYPPQIQHSLSNQSSTIEPPRAGQLPQPPQSLLHPQHPSYQHVQQVELPKRPEVQPPATRAFPSNFIDPAIVSLSQAAPSQQNLTRKASHGVLDTPPTVHRSPSLQTPPRIDKTPSQGSLDRRSQGHAINTHKQAPFSPPAAAITVTESEFDDEEVDFSDFTGLNIQDSPAARVNGRAKGTAARKDGNRVRTSGKQQGRLRHESQSPGTRSRKGRRGETFAGDVSNFSDDFDFQAGLSQFDKHRVFAEIRQADSTAPETLLVNLNRTRNQVPGMQKLGIRDMVLDSLVPSGDETGNDAEVESDNDSDGLMIQGGLTAEMGILRDAALVGRRRLCKTISGVIVPSVTPAEMIEIERIAASETGPSDEQMIENGGRGAAMMVLQALGGNRRIKPGNHNDGPVVVVLVGNNKLGAFGLCAARHLANHECNVIVSAVGSDAELVNAVATQQKIYLPTGGKLTRGVVDLPHPSSQPVDLIIDALFGSYQTLLDLSEHDKSLVCDLMKWANDNKANVLSLDVASGVNGLTGLPMSPAHYVRPKWTLALGLPKSGHLRASREITGELFLADLGIPRVVFQKVNKSVAAGRVKYIPPFGDKFLVGLEVVDGPTNAV</sequence>
<evidence type="ECO:0000313" key="9">
    <source>
        <dbReference type="Proteomes" id="UP000053201"/>
    </source>
</evidence>
<evidence type="ECO:0000256" key="4">
    <source>
        <dbReference type="ARBA" id="ARBA00022490"/>
    </source>
</evidence>
<dbReference type="SMART" id="SM01199">
    <property type="entry name" value="FDF"/>
    <property type="match status" value="1"/>
</dbReference>
<dbReference type="GO" id="GO:0003729">
    <property type="term" value="F:mRNA binding"/>
    <property type="evidence" value="ECO:0007669"/>
    <property type="project" value="TreeGrafter"/>
</dbReference>
<gene>
    <name evidence="8" type="ORF">SPPG_06885</name>
</gene>
<evidence type="ECO:0000313" key="8">
    <source>
        <dbReference type="EMBL" id="KNC97894.1"/>
    </source>
</evidence>
<proteinExistence type="inferred from homology"/>
<dbReference type="Pfam" id="PF09532">
    <property type="entry name" value="FDF"/>
    <property type="match status" value="1"/>
</dbReference>
<dbReference type="RefSeq" id="XP_016605934.1">
    <property type="nucleotide sequence ID" value="XM_016755078.1"/>
</dbReference>
<dbReference type="Gene3D" id="3.40.50.10260">
    <property type="entry name" value="YjeF N-terminal domain"/>
    <property type="match status" value="1"/>
</dbReference>
<dbReference type="PROSITE" id="PS51385">
    <property type="entry name" value="YJEF_N"/>
    <property type="match status" value="1"/>
</dbReference>
<dbReference type="Gene3D" id="2.30.30.100">
    <property type="match status" value="1"/>
</dbReference>
<dbReference type="InterPro" id="IPR004443">
    <property type="entry name" value="YjeF_N_dom"/>
</dbReference>
<name>A0A0L0HAG2_SPIPD</name>
<evidence type="ECO:0000259" key="6">
    <source>
        <dbReference type="PROSITE" id="PS51385"/>
    </source>
</evidence>
<dbReference type="InterPro" id="IPR019050">
    <property type="entry name" value="FDF_dom"/>
</dbReference>
<dbReference type="PROSITE" id="PS51512">
    <property type="entry name" value="DFDF"/>
    <property type="match status" value="1"/>
</dbReference>
<dbReference type="GO" id="GO:0000932">
    <property type="term" value="C:P-body"/>
    <property type="evidence" value="ECO:0007669"/>
    <property type="project" value="UniProtKB-SubCell"/>
</dbReference>
<feature type="compositionally biased region" description="Polar residues" evidence="5">
    <location>
        <begin position="101"/>
        <end position="112"/>
    </location>
</feature>
<dbReference type="GO" id="GO:0031087">
    <property type="term" value="P:deadenylation-independent decapping of nuclear-transcribed mRNA"/>
    <property type="evidence" value="ECO:0007669"/>
    <property type="project" value="TreeGrafter"/>
</dbReference>
<evidence type="ECO:0000256" key="1">
    <source>
        <dbReference type="ARBA" id="ARBA00004201"/>
    </source>
</evidence>
<dbReference type="VEuPathDB" id="FungiDB:SPPG_06885"/>
<evidence type="ECO:0000256" key="5">
    <source>
        <dbReference type="SAM" id="MobiDB-lite"/>
    </source>
</evidence>
<feature type="compositionally biased region" description="Pro residues" evidence="5">
    <location>
        <begin position="68"/>
        <end position="82"/>
    </location>
</feature>
<feature type="compositionally biased region" description="Polar residues" evidence="5">
    <location>
        <begin position="172"/>
        <end position="181"/>
    </location>
</feature>
<feature type="region of interest" description="Disordered" evidence="5">
    <location>
        <begin position="65"/>
        <end position="136"/>
    </location>
</feature>
<protein>
    <recommendedName>
        <fullName evidence="3">Enhancer of mRNA-decapping protein 3</fullName>
    </recommendedName>
</protein>
<keyword evidence="9" id="KW-1185">Reference proteome</keyword>
<evidence type="ECO:0000256" key="3">
    <source>
        <dbReference type="ARBA" id="ARBA00015797"/>
    </source>
</evidence>
<feature type="compositionally biased region" description="Low complexity" evidence="5">
    <location>
        <begin position="125"/>
        <end position="134"/>
    </location>
</feature>
<dbReference type="SUPFAM" id="SSF64153">
    <property type="entry name" value="YjeF N-terminal domain-like"/>
    <property type="match status" value="1"/>
</dbReference>
<comment type="similarity">
    <text evidence="2">Belongs to the EDC3 family.</text>
</comment>
<feature type="domain" description="DFDF" evidence="7">
    <location>
        <begin position="314"/>
        <end position="350"/>
    </location>
</feature>
<dbReference type="eggNOG" id="KOG2585">
    <property type="taxonomic scope" value="Eukaryota"/>
</dbReference>
<dbReference type="AlphaFoldDB" id="A0A0L0HAG2"/>
<dbReference type="Pfam" id="PF03853">
    <property type="entry name" value="YjeF_N"/>
    <property type="match status" value="1"/>
</dbReference>
<evidence type="ECO:0000259" key="7">
    <source>
        <dbReference type="PROSITE" id="PS51512"/>
    </source>
</evidence>
<dbReference type="InParanoid" id="A0A0L0HAG2"/>
<reference evidence="8 9" key="1">
    <citation type="submission" date="2009-08" db="EMBL/GenBank/DDBJ databases">
        <title>The Genome Sequence of Spizellomyces punctatus strain DAOM BR117.</title>
        <authorList>
            <consortium name="The Broad Institute Genome Sequencing Platform"/>
            <person name="Russ C."/>
            <person name="Cuomo C."/>
            <person name="Shea T."/>
            <person name="Young S.K."/>
            <person name="Zeng Q."/>
            <person name="Koehrsen M."/>
            <person name="Haas B."/>
            <person name="Borodovsky M."/>
            <person name="Guigo R."/>
            <person name="Alvarado L."/>
            <person name="Berlin A."/>
            <person name="Bochicchio J."/>
            <person name="Borenstein D."/>
            <person name="Chapman S."/>
            <person name="Chen Z."/>
            <person name="Engels R."/>
            <person name="Freedman E."/>
            <person name="Gellesch M."/>
            <person name="Goldberg J."/>
            <person name="Griggs A."/>
            <person name="Gujja S."/>
            <person name="Heiman D."/>
            <person name="Hepburn T."/>
            <person name="Howarth C."/>
            <person name="Jen D."/>
            <person name="Larson L."/>
            <person name="Lewis B."/>
            <person name="Mehta T."/>
            <person name="Park D."/>
            <person name="Pearson M."/>
            <person name="Roberts A."/>
            <person name="Saif S."/>
            <person name="Shenoy N."/>
            <person name="Sisk P."/>
            <person name="Stolte C."/>
            <person name="Sykes S."/>
            <person name="Thomson T."/>
            <person name="Walk T."/>
            <person name="White J."/>
            <person name="Yandava C."/>
            <person name="Burger G."/>
            <person name="Gray M.W."/>
            <person name="Holland P.W.H."/>
            <person name="King N."/>
            <person name="Lang F.B.F."/>
            <person name="Roger A.J."/>
            <person name="Ruiz-Trillo I."/>
            <person name="Lander E."/>
            <person name="Nusbaum C."/>
        </authorList>
    </citation>
    <scope>NUCLEOTIDE SEQUENCE [LARGE SCALE GENOMIC DNA]</scope>
    <source>
        <strain evidence="8 9">DAOM BR117</strain>
    </source>
</reference>
<dbReference type="OMA" id="AWRKYGT"/>
<dbReference type="GeneID" id="27690154"/>
<dbReference type="Proteomes" id="UP000053201">
    <property type="component" value="Unassembled WGS sequence"/>
</dbReference>
<dbReference type="EMBL" id="KQ257462">
    <property type="protein sequence ID" value="KNC97894.1"/>
    <property type="molecule type" value="Genomic_DNA"/>
</dbReference>
<feature type="region of interest" description="Disordered" evidence="5">
    <location>
        <begin position="172"/>
        <end position="235"/>
    </location>
</feature>
<dbReference type="OrthoDB" id="10030313at2759"/>
<dbReference type="PANTHER" id="PTHR13612:SF0">
    <property type="entry name" value="ENHANCER OF MRNA-DECAPPING PROTEIN 3"/>
    <property type="match status" value="1"/>
</dbReference>
<keyword evidence="4" id="KW-0963">Cytoplasm</keyword>
<dbReference type="GO" id="GO:0033962">
    <property type="term" value="P:P-body assembly"/>
    <property type="evidence" value="ECO:0007669"/>
    <property type="project" value="TreeGrafter"/>
</dbReference>
<accession>A0A0L0HAG2</accession>
<dbReference type="STRING" id="645134.A0A0L0HAG2"/>
<feature type="domain" description="YjeF N-terminal" evidence="6">
    <location>
        <begin position="445"/>
        <end position="668"/>
    </location>
</feature>
<dbReference type="InterPro" id="IPR036652">
    <property type="entry name" value="YjeF_N_dom_sf"/>
</dbReference>
<dbReference type="PANTHER" id="PTHR13612">
    <property type="entry name" value="ENHANCER OF MRNA-DECAPPING PROTEIN 3"/>
    <property type="match status" value="1"/>
</dbReference>
<organism evidence="8 9">
    <name type="scientific">Spizellomyces punctatus (strain DAOM BR117)</name>
    <dbReference type="NCBI Taxonomy" id="645134"/>
    <lineage>
        <taxon>Eukaryota</taxon>
        <taxon>Fungi</taxon>
        <taxon>Fungi incertae sedis</taxon>
        <taxon>Chytridiomycota</taxon>
        <taxon>Chytridiomycota incertae sedis</taxon>
        <taxon>Chytridiomycetes</taxon>
        <taxon>Spizellomycetales</taxon>
        <taxon>Spizellomycetaceae</taxon>
        <taxon>Spizellomyces</taxon>
    </lineage>
</organism>